<name>J3M157_ORYBR</name>
<evidence type="ECO:0000313" key="3">
    <source>
        <dbReference type="Proteomes" id="UP000006038"/>
    </source>
</evidence>
<feature type="compositionally biased region" description="Basic residues" evidence="1">
    <location>
        <begin position="1"/>
        <end position="10"/>
    </location>
</feature>
<evidence type="ECO:0000256" key="1">
    <source>
        <dbReference type="SAM" id="MobiDB-lite"/>
    </source>
</evidence>
<evidence type="ECO:0000313" key="2">
    <source>
        <dbReference type="EnsemblPlants" id="OB04G31320.1"/>
    </source>
</evidence>
<dbReference type="HOGENOM" id="CLU_1087312_0_0_1"/>
<dbReference type="Proteomes" id="UP000006038">
    <property type="component" value="Chromosome 4"/>
</dbReference>
<dbReference type="Gramene" id="OB04G31320.1">
    <property type="protein sequence ID" value="OB04G31320.1"/>
    <property type="gene ID" value="OB04G31320"/>
</dbReference>
<sequence length="256" mass="27672">MRQLGKHAVGRQRSGGSAMLGRVPPRREEAARREHGEEPRRGEAVERAVVGHEEALRVLVHPGAAGRHPRGEGAVLDERPGQPRLLLLLGVVGGVHAGGEVGAHGVEALVDDVHGRGDERVADGAEPGELGEAAHGVRQRGDGVVADVELPERDEEADGVGELPEELEVLADVERLEVDEVLEAVGERAEAVEPGVQRPERRHVRRRVGELGQLVGVHRQLPEAVQLEPQRVRQLRQLVEVGVQLLQCTVHSFISL</sequence>
<feature type="compositionally biased region" description="Basic and acidic residues" evidence="1">
    <location>
        <begin position="25"/>
        <end position="44"/>
    </location>
</feature>
<reference evidence="2" key="1">
    <citation type="journal article" date="2013" name="Nat. Commun.">
        <title>Whole-genome sequencing of Oryza brachyantha reveals mechanisms underlying Oryza genome evolution.</title>
        <authorList>
            <person name="Chen J."/>
            <person name="Huang Q."/>
            <person name="Gao D."/>
            <person name="Wang J."/>
            <person name="Lang Y."/>
            <person name="Liu T."/>
            <person name="Li B."/>
            <person name="Bai Z."/>
            <person name="Luis Goicoechea J."/>
            <person name="Liang C."/>
            <person name="Chen C."/>
            <person name="Zhang W."/>
            <person name="Sun S."/>
            <person name="Liao Y."/>
            <person name="Zhang X."/>
            <person name="Yang L."/>
            <person name="Song C."/>
            <person name="Wang M."/>
            <person name="Shi J."/>
            <person name="Liu G."/>
            <person name="Liu J."/>
            <person name="Zhou H."/>
            <person name="Zhou W."/>
            <person name="Yu Q."/>
            <person name="An N."/>
            <person name="Chen Y."/>
            <person name="Cai Q."/>
            <person name="Wang B."/>
            <person name="Liu B."/>
            <person name="Min J."/>
            <person name="Huang Y."/>
            <person name="Wu H."/>
            <person name="Li Z."/>
            <person name="Zhang Y."/>
            <person name="Yin Y."/>
            <person name="Song W."/>
            <person name="Jiang J."/>
            <person name="Jackson S.A."/>
            <person name="Wing R.A."/>
            <person name="Wang J."/>
            <person name="Chen M."/>
        </authorList>
    </citation>
    <scope>NUCLEOTIDE SEQUENCE [LARGE SCALE GENOMIC DNA]</scope>
    <source>
        <strain evidence="2">cv. IRGC 101232</strain>
    </source>
</reference>
<organism evidence="2">
    <name type="scientific">Oryza brachyantha</name>
    <name type="common">malo sina</name>
    <dbReference type="NCBI Taxonomy" id="4533"/>
    <lineage>
        <taxon>Eukaryota</taxon>
        <taxon>Viridiplantae</taxon>
        <taxon>Streptophyta</taxon>
        <taxon>Embryophyta</taxon>
        <taxon>Tracheophyta</taxon>
        <taxon>Spermatophyta</taxon>
        <taxon>Magnoliopsida</taxon>
        <taxon>Liliopsida</taxon>
        <taxon>Poales</taxon>
        <taxon>Poaceae</taxon>
        <taxon>BOP clade</taxon>
        <taxon>Oryzoideae</taxon>
        <taxon>Oryzeae</taxon>
        <taxon>Oryzinae</taxon>
        <taxon>Oryza</taxon>
    </lineage>
</organism>
<dbReference type="EnsemblPlants" id="OB04G31320.1">
    <property type="protein sequence ID" value="OB04G31320.1"/>
    <property type="gene ID" value="OB04G31320"/>
</dbReference>
<feature type="region of interest" description="Disordered" evidence="1">
    <location>
        <begin position="1"/>
        <end position="44"/>
    </location>
</feature>
<protein>
    <submittedName>
        <fullName evidence="2">Uncharacterized protein</fullName>
    </submittedName>
</protein>
<reference evidence="2" key="2">
    <citation type="submission" date="2013-04" db="UniProtKB">
        <authorList>
            <consortium name="EnsemblPlants"/>
        </authorList>
    </citation>
    <scope>IDENTIFICATION</scope>
</reference>
<keyword evidence="3" id="KW-1185">Reference proteome</keyword>
<dbReference type="AlphaFoldDB" id="J3M157"/>
<accession>J3M157</accession>
<proteinExistence type="predicted"/>